<dbReference type="InterPro" id="IPR044666">
    <property type="entry name" value="Cyclophilin_A-like"/>
</dbReference>
<dbReference type="CDD" id="cd00317">
    <property type="entry name" value="cyclophilin"/>
    <property type="match status" value="1"/>
</dbReference>
<proteinExistence type="predicted"/>
<dbReference type="InterPro" id="IPR002130">
    <property type="entry name" value="Cyclophilin-type_PPIase_dom"/>
</dbReference>
<feature type="domain" description="PPIase cyclophilin-type" evidence="5">
    <location>
        <begin position="112"/>
        <end position="262"/>
    </location>
</feature>
<name>A0A3B1DDS3_9ZZZZ</name>
<accession>A0A3B1DDS3</accession>
<dbReference type="SUPFAM" id="SSF50891">
    <property type="entry name" value="Cyclophilin-like"/>
    <property type="match status" value="1"/>
</dbReference>
<dbReference type="Gene3D" id="2.40.100.10">
    <property type="entry name" value="Cyclophilin-like"/>
    <property type="match status" value="1"/>
</dbReference>
<dbReference type="GO" id="GO:0003755">
    <property type="term" value="F:peptidyl-prolyl cis-trans isomerase activity"/>
    <property type="evidence" value="ECO:0007669"/>
    <property type="project" value="UniProtKB-KW"/>
</dbReference>
<dbReference type="PANTHER" id="PTHR45625">
    <property type="entry name" value="PEPTIDYL-PROLYL CIS-TRANS ISOMERASE-RELATED"/>
    <property type="match status" value="1"/>
</dbReference>
<evidence type="ECO:0000256" key="4">
    <source>
        <dbReference type="SAM" id="MobiDB-lite"/>
    </source>
</evidence>
<evidence type="ECO:0000256" key="3">
    <source>
        <dbReference type="ARBA" id="ARBA00023235"/>
    </source>
</evidence>
<organism evidence="6">
    <name type="scientific">hydrothermal vent metagenome</name>
    <dbReference type="NCBI Taxonomy" id="652676"/>
    <lineage>
        <taxon>unclassified sequences</taxon>
        <taxon>metagenomes</taxon>
        <taxon>ecological metagenomes</taxon>
    </lineage>
</organism>
<keyword evidence="2" id="KW-0697">Rotamase</keyword>
<evidence type="ECO:0000313" key="6">
    <source>
        <dbReference type="EMBL" id="VAX40479.1"/>
    </source>
</evidence>
<dbReference type="InterPro" id="IPR029000">
    <property type="entry name" value="Cyclophilin-like_dom_sf"/>
</dbReference>
<feature type="region of interest" description="Disordered" evidence="4">
    <location>
        <begin position="245"/>
        <end position="283"/>
    </location>
</feature>
<reference evidence="6" key="1">
    <citation type="submission" date="2018-06" db="EMBL/GenBank/DDBJ databases">
        <authorList>
            <person name="Zhirakovskaya E."/>
        </authorList>
    </citation>
    <scope>NUCLEOTIDE SEQUENCE</scope>
</reference>
<gene>
    <name evidence="6" type="ORF">MNBD_PLANCTO03-2107</name>
</gene>
<evidence type="ECO:0000256" key="1">
    <source>
        <dbReference type="ARBA" id="ARBA00013194"/>
    </source>
</evidence>
<evidence type="ECO:0000259" key="5">
    <source>
        <dbReference type="PROSITE" id="PS50072"/>
    </source>
</evidence>
<protein>
    <recommendedName>
        <fullName evidence="1">peptidylprolyl isomerase</fullName>
        <ecNumber evidence="1">5.2.1.8</ecNumber>
    </recommendedName>
</protein>
<dbReference type="PANTHER" id="PTHR45625:SF4">
    <property type="entry name" value="PEPTIDYLPROLYL ISOMERASE DOMAIN AND WD REPEAT-CONTAINING PROTEIN 1"/>
    <property type="match status" value="1"/>
</dbReference>
<dbReference type="EMBL" id="UOGK01000398">
    <property type="protein sequence ID" value="VAX40479.1"/>
    <property type="molecule type" value="Genomic_DNA"/>
</dbReference>
<dbReference type="Pfam" id="PF00160">
    <property type="entry name" value="Pro_isomerase"/>
    <property type="match status" value="1"/>
</dbReference>
<dbReference type="EC" id="5.2.1.8" evidence="1"/>
<dbReference type="AlphaFoldDB" id="A0A3B1DDS3"/>
<dbReference type="PROSITE" id="PS50072">
    <property type="entry name" value="CSA_PPIASE_2"/>
    <property type="match status" value="1"/>
</dbReference>
<keyword evidence="3 6" id="KW-0413">Isomerase</keyword>
<sequence length="283" mass="30195">MELPAGVAGEVEITLYQPDDGIEVASAAATEGSVDLNGLFPVLWTATSPITVYAQLLVDDEPIGSPVVLIPMVSPNLAYLSGRAVVFTNRQPQTTVYAGLRAWTDRHVVFTTTLGDIEFQLRPDKAPNTVANFIDLVEGGYYTDIIFHRIIGPRDGRDPFMAQVGDPTGTGGGGPGRFIDLEQSDLPHDFGVLSMARTGDPNTNGGQVFVCFSRNGTSFLDAQYCSFAQAVSGADTILALEAVETGEQDRPNDPPVLKSAKTIPAPPFGTGPKPLTRPETTER</sequence>
<evidence type="ECO:0000256" key="2">
    <source>
        <dbReference type="ARBA" id="ARBA00023110"/>
    </source>
</evidence>